<keyword evidence="2" id="KW-0489">Methyltransferase</keyword>
<dbReference type="CDD" id="cd02440">
    <property type="entry name" value="AdoMet_MTases"/>
    <property type="match status" value="1"/>
</dbReference>
<name>A0A9D2QYV0_9FIRM</name>
<dbReference type="SUPFAM" id="SSF53335">
    <property type="entry name" value="S-adenosyl-L-methionine-dependent methyltransferases"/>
    <property type="match status" value="1"/>
</dbReference>
<dbReference type="InterPro" id="IPR025714">
    <property type="entry name" value="Methyltranfer_dom"/>
</dbReference>
<evidence type="ECO:0000259" key="1">
    <source>
        <dbReference type="Pfam" id="PF13679"/>
    </source>
</evidence>
<dbReference type="EMBL" id="DWUW01000090">
    <property type="protein sequence ID" value="HJD30920.1"/>
    <property type="molecule type" value="Genomic_DNA"/>
</dbReference>
<dbReference type="AlphaFoldDB" id="A0A9D2QYV0"/>
<gene>
    <name evidence="2" type="ORF">H9912_03165</name>
</gene>
<dbReference type="GO" id="GO:0008168">
    <property type="term" value="F:methyltransferase activity"/>
    <property type="evidence" value="ECO:0007669"/>
    <property type="project" value="UniProtKB-KW"/>
</dbReference>
<dbReference type="Pfam" id="PF13679">
    <property type="entry name" value="Methyltransf_32"/>
    <property type="match status" value="1"/>
</dbReference>
<reference evidence="2" key="2">
    <citation type="submission" date="2021-04" db="EMBL/GenBank/DDBJ databases">
        <authorList>
            <person name="Gilroy R."/>
        </authorList>
    </citation>
    <scope>NUCLEOTIDE SEQUENCE</scope>
    <source>
        <strain evidence="2">ChiHjej8B7-25341</strain>
    </source>
</reference>
<dbReference type="GO" id="GO:0005737">
    <property type="term" value="C:cytoplasm"/>
    <property type="evidence" value="ECO:0007669"/>
    <property type="project" value="TreeGrafter"/>
</dbReference>
<dbReference type="PANTHER" id="PTHR13369">
    <property type="match status" value="1"/>
</dbReference>
<organism evidence="2 3">
    <name type="scientific">Candidatus Eisenbergiella stercorigallinarum</name>
    <dbReference type="NCBI Taxonomy" id="2838557"/>
    <lineage>
        <taxon>Bacteria</taxon>
        <taxon>Bacillati</taxon>
        <taxon>Bacillota</taxon>
        <taxon>Clostridia</taxon>
        <taxon>Lachnospirales</taxon>
        <taxon>Lachnospiraceae</taxon>
        <taxon>Eisenbergiella</taxon>
    </lineage>
</organism>
<reference evidence="2" key="1">
    <citation type="journal article" date="2021" name="PeerJ">
        <title>Extensive microbial diversity within the chicken gut microbiome revealed by metagenomics and culture.</title>
        <authorList>
            <person name="Gilroy R."/>
            <person name="Ravi A."/>
            <person name="Getino M."/>
            <person name="Pursley I."/>
            <person name="Horton D.L."/>
            <person name="Alikhan N.F."/>
            <person name="Baker D."/>
            <person name="Gharbi K."/>
            <person name="Hall N."/>
            <person name="Watson M."/>
            <person name="Adriaenssens E.M."/>
            <person name="Foster-Nyarko E."/>
            <person name="Jarju S."/>
            <person name="Secka A."/>
            <person name="Antonio M."/>
            <person name="Oren A."/>
            <person name="Chaudhuri R.R."/>
            <person name="La Ragione R."/>
            <person name="Hildebrand F."/>
            <person name="Pallen M.J."/>
        </authorList>
    </citation>
    <scope>NUCLEOTIDE SEQUENCE</scope>
    <source>
        <strain evidence="2">ChiHjej8B7-25341</strain>
    </source>
</reference>
<sequence length="391" mass="45292">MEKLRALLEESLTGELYQMTAGGPRKKDGDIRLRVRPVMLGDRLLFQLENFRGNQVFHRNLAKEEAEQAVLEAMADFRQLSVKTRRFEAEAMVSKKGKVTVKRRETVPGQAGNVPDPLRMAHNRKKKYILEEGKPVPFLVDLGVQTADGRTVKSRYDKFRQINRFLEFIADVMPILPKDRCVRIIDFGCEKSYLTFAMYYYLHELNGLDIRVTGLDLKEDVIRRCSALAEKYGYRKLDFRQGDIADFEGEDRVDMVVTLHACDTATDYALYKAVKWNASAILSVPCCQHEVNRQIRNETLEPMLKYGLVRERLSALVTDSVRACLLEEQGYDTQILEFIDMEHTPKNILIRAVKREKRRENTAQKTGIKEMTEFLQVNTCLQRLFEKQEHS</sequence>
<accession>A0A9D2QYV0</accession>
<comment type="caution">
    <text evidence="2">The sequence shown here is derived from an EMBL/GenBank/DDBJ whole genome shotgun (WGS) entry which is preliminary data.</text>
</comment>
<dbReference type="PANTHER" id="PTHR13369:SF3">
    <property type="entry name" value="METHYLTRANSFERASE DOMAIN-CONTAINING PROTEIN"/>
    <property type="match status" value="1"/>
</dbReference>
<dbReference type="InterPro" id="IPR029063">
    <property type="entry name" value="SAM-dependent_MTases_sf"/>
</dbReference>
<dbReference type="Gene3D" id="3.40.50.150">
    <property type="entry name" value="Vaccinia Virus protein VP39"/>
    <property type="match status" value="1"/>
</dbReference>
<evidence type="ECO:0000313" key="3">
    <source>
        <dbReference type="Proteomes" id="UP000823851"/>
    </source>
</evidence>
<evidence type="ECO:0000313" key="2">
    <source>
        <dbReference type="EMBL" id="HJD30920.1"/>
    </source>
</evidence>
<dbReference type="GO" id="GO:0032259">
    <property type="term" value="P:methylation"/>
    <property type="evidence" value="ECO:0007669"/>
    <property type="project" value="UniProtKB-KW"/>
</dbReference>
<proteinExistence type="predicted"/>
<protein>
    <submittedName>
        <fullName evidence="2">SAM-dependent methyltransferase</fullName>
    </submittedName>
</protein>
<keyword evidence="2" id="KW-0808">Transferase</keyword>
<feature type="domain" description="Methyltransferase" evidence="1">
    <location>
        <begin position="157"/>
        <end position="294"/>
    </location>
</feature>
<dbReference type="Proteomes" id="UP000823851">
    <property type="component" value="Unassembled WGS sequence"/>
</dbReference>